<dbReference type="InterPro" id="IPR017946">
    <property type="entry name" value="PLC-like_Pdiesterase_TIM-brl"/>
</dbReference>
<comment type="similarity">
    <text evidence="1">Belongs to the glycerophosphoryl diester phosphodiesterase family.</text>
</comment>
<dbReference type="EC" id="3.1.4.46" evidence="2"/>
<evidence type="ECO:0000256" key="2">
    <source>
        <dbReference type="ARBA" id="ARBA00012247"/>
    </source>
</evidence>
<evidence type="ECO:0000256" key="3">
    <source>
        <dbReference type="ARBA" id="ARBA00022729"/>
    </source>
</evidence>
<keyword evidence="4" id="KW-0319">Glycerol metabolism</keyword>
<evidence type="ECO:0000313" key="10">
    <source>
        <dbReference type="Proteomes" id="UP000295023"/>
    </source>
</evidence>
<dbReference type="InterPro" id="IPR030395">
    <property type="entry name" value="GP_PDE_dom"/>
</dbReference>
<dbReference type="GO" id="GO:0006071">
    <property type="term" value="P:glycerol metabolic process"/>
    <property type="evidence" value="ECO:0007669"/>
    <property type="project" value="UniProtKB-KW"/>
</dbReference>
<dbReference type="RefSeq" id="WP_283949965.1">
    <property type="nucleotide sequence ID" value="NZ_SKBM01000054.1"/>
</dbReference>
<keyword evidence="5" id="KW-0378">Hydrolase</keyword>
<dbReference type="GO" id="GO:0006629">
    <property type="term" value="P:lipid metabolic process"/>
    <property type="evidence" value="ECO:0007669"/>
    <property type="project" value="InterPro"/>
</dbReference>
<protein>
    <recommendedName>
        <fullName evidence="2">glycerophosphodiester phosphodiesterase</fullName>
        <ecNumber evidence="2">3.1.4.46</ecNumber>
    </recommendedName>
</protein>
<dbReference type="AlphaFoldDB" id="A0A4R4D3I5"/>
<dbReference type="GO" id="GO:0008889">
    <property type="term" value="F:glycerophosphodiester phosphodiesterase activity"/>
    <property type="evidence" value="ECO:0007669"/>
    <property type="project" value="UniProtKB-EC"/>
</dbReference>
<accession>A0A4R4D3I5</accession>
<evidence type="ECO:0000256" key="6">
    <source>
        <dbReference type="ARBA" id="ARBA00047512"/>
    </source>
</evidence>
<evidence type="ECO:0000256" key="1">
    <source>
        <dbReference type="ARBA" id="ARBA00007277"/>
    </source>
</evidence>
<evidence type="ECO:0000313" key="9">
    <source>
        <dbReference type="EMBL" id="TCZ51776.1"/>
    </source>
</evidence>
<dbReference type="Gene3D" id="3.20.20.190">
    <property type="entry name" value="Phosphatidylinositol (PI) phosphodiesterase"/>
    <property type="match status" value="1"/>
</dbReference>
<feature type="non-terminal residue" evidence="9">
    <location>
        <position position="1"/>
    </location>
</feature>
<dbReference type="EMBL" id="SKBM01000054">
    <property type="protein sequence ID" value="TCZ51776.1"/>
    <property type="molecule type" value="Genomic_DNA"/>
</dbReference>
<feature type="domain" description="GP-PDE" evidence="8">
    <location>
        <begin position="246"/>
        <end position="309"/>
    </location>
</feature>
<dbReference type="GO" id="GO:0042597">
    <property type="term" value="C:periplasmic space"/>
    <property type="evidence" value="ECO:0007669"/>
    <property type="project" value="TreeGrafter"/>
</dbReference>
<keyword evidence="3" id="KW-0732">Signal</keyword>
<feature type="region of interest" description="Disordered" evidence="7">
    <location>
        <begin position="1"/>
        <end position="34"/>
    </location>
</feature>
<evidence type="ECO:0000256" key="5">
    <source>
        <dbReference type="ARBA" id="ARBA00022801"/>
    </source>
</evidence>
<dbReference type="PANTHER" id="PTHR43620:SF7">
    <property type="entry name" value="GLYCEROPHOSPHODIESTER PHOSPHODIESTERASE GDPD5-RELATED"/>
    <property type="match status" value="1"/>
</dbReference>
<comment type="caution">
    <text evidence="9">The sequence shown here is derived from an EMBL/GenBank/DDBJ whole genome shotgun (WGS) entry which is preliminary data.</text>
</comment>
<keyword evidence="10" id="KW-1185">Reference proteome</keyword>
<evidence type="ECO:0000256" key="7">
    <source>
        <dbReference type="SAM" id="MobiDB-lite"/>
    </source>
</evidence>
<dbReference type="Pfam" id="PF03009">
    <property type="entry name" value="GDPD"/>
    <property type="match status" value="2"/>
</dbReference>
<gene>
    <name evidence="9" type="ORF">EXY23_26770</name>
</gene>
<dbReference type="Proteomes" id="UP000295023">
    <property type="component" value="Unassembled WGS sequence"/>
</dbReference>
<organism evidence="9 10">
    <name type="scientific">Roseicella aquatilis</name>
    <dbReference type="NCBI Taxonomy" id="2527868"/>
    <lineage>
        <taxon>Bacteria</taxon>
        <taxon>Pseudomonadati</taxon>
        <taxon>Pseudomonadota</taxon>
        <taxon>Alphaproteobacteria</taxon>
        <taxon>Acetobacterales</taxon>
        <taxon>Roseomonadaceae</taxon>
        <taxon>Roseicella</taxon>
    </lineage>
</organism>
<feature type="compositionally biased region" description="Basic residues" evidence="7">
    <location>
        <begin position="1"/>
        <end position="12"/>
    </location>
</feature>
<dbReference type="PANTHER" id="PTHR43620">
    <property type="entry name" value="GLYCEROPHOSPHORYL DIESTER PHOSPHODIESTERASE"/>
    <property type="match status" value="1"/>
</dbReference>
<comment type="catalytic activity">
    <reaction evidence="6">
        <text>a sn-glycero-3-phosphodiester + H2O = an alcohol + sn-glycerol 3-phosphate + H(+)</text>
        <dbReference type="Rhea" id="RHEA:12969"/>
        <dbReference type="ChEBI" id="CHEBI:15377"/>
        <dbReference type="ChEBI" id="CHEBI:15378"/>
        <dbReference type="ChEBI" id="CHEBI:30879"/>
        <dbReference type="ChEBI" id="CHEBI:57597"/>
        <dbReference type="ChEBI" id="CHEBI:83408"/>
        <dbReference type="EC" id="3.1.4.46"/>
    </reaction>
</comment>
<evidence type="ECO:0000256" key="4">
    <source>
        <dbReference type="ARBA" id="ARBA00022798"/>
    </source>
</evidence>
<sequence length="335" mass="37301">RQTIKVLRRRHPARESEKPRQGNPQNAPTPKVLPRLPVERIPELRPDNTAYDGQSEIPTLDEVISLVKQVEADTGRKIGIIPETKHPTYFAEEGLLLDGTPIHHDTSRMLVDDLVEAGFTDPDRVIIQSFELENLIRLQTEIMPRAHIDVPLIQLPNEGGYDIVYNFDPSKSSLGANSSVYKDFNFPLSAESATNGDLYMPAALRAMHDLYAELIGPYKDDILPTRTVDPPVDGNGDGKAEVTRELTGAKSSLVEDAHKAGLDVIIYTLRDEEVFASLSPDGTPRPTEQEYRDFIATGVDGFFTDFPGTGRRVVGAVTREHDLAPHQLVECHWHL</sequence>
<evidence type="ECO:0000259" key="8">
    <source>
        <dbReference type="Pfam" id="PF03009"/>
    </source>
</evidence>
<dbReference type="SUPFAM" id="SSF51695">
    <property type="entry name" value="PLC-like phosphodiesterases"/>
    <property type="match status" value="1"/>
</dbReference>
<name>A0A4R4D3I5_9PROT</name>
<feature type="domain" description="GP-PDE" evidence="8">
    <location>
        <begin position="35"/>
        <end position="143"/>
    </location>
</feature>
<proteinExistence type="inferred from homology"/>
<reference evidence="9 10" key="1">
    <citation type="submission" date="2019-03" db="EMBL/GenBank/DDBJ databases">
        <title>Paracraurococcus aquatilis NE82 genome sequence.</title>
        <authorList>
            <person name="Zhao Y."/>
            <person name="Du Z."/>
        </authorList>
    </citation>
    <scope>NUCLEOTIDE SEQUENCE [LARGE SCALE GENOMIC DNA]</scope>
    <source>
        <strain evidence="9 10">NE82</strain>
    </source>
</reference>